<dbReference type="AlphaFoldDB" id="A0A0Q3WX58"/>
<evidence type="ECO:0000313" key="11">
    <source>
        <dbReference type="Proteomes" id="UP000051888"/>
    </source>
</evidence>
<feature type="transmembrane region" description="Helical" evidence="8">
    <location>
        <begin position="341"/>
        <end position="359"/>
    </location>
</feature>
<dbReference type="SMART" id="SM00028">
    <property type="entry name" value="TPR"/>
    <property type="match status" value="3"/>
</dbReference>
<dbReference type="Pfam" id="PF01694">
    <property type="entry name" value="Rhomboid"/>
    <property type="match status" value="1"/>
</dbReference>
<dbReference type="EMBL" id="LJJC01000004">
    <property type="protein sequence ID" value="KQL53541.1"/>
    <property type="molecule type" value="Genomic_DNA"/>
</dbReference>
<dbReference type="Pfam" id="PF13181">
    <property type="entry name" value="TPR_8"/>
    <property type="match status" value="2"/>
</dbReference>
<evidence type="ECO:0000256" key="5">
    <source>
        <dbReference type="ARBA" id="ARBA00022989"/>
    </source>
</evidence>
<dbReference type="PANTHER" id="PTHR43731:SF14">
    <property type="entry name" value="PRESENILIN-ASSOCIATED RHOMBOID-LIKE PROTEIN, MITOCHONDRIAL"/>
    <property type="match status" value="1"/>
</dbReference>
<keyword evidence="7" id="KW-0802">TPR repeat</keyword>
<evidence type="ECO:0000256" key="1">
    <source>
        <dbReference type="ARBA" id="ARBA00004141"/>
    </source>
</evidence>
<dbReference type="PROSITE" id="PS50005">
    <property type="entry name" value="TPR"/>
    <property type="match status" value="1"/>
</dbReference>
<dbReference type="GO" id="GO:0004252">
    <property type="term" value="F:serine-type endopeptidase activity"/>
    <property type="evidence" value="ECO:0007669"/>
    <property type="project" value="InterPro"/>
</dbReference>
<feature type="transmembrane region" description="Helical" evidence="8">
    <location>
        <begin position="265"/>
        <end position="283"/>
    </location>
</feature>
<dbReference type="PANTHER" id="PTHR43731">
    <property type="entry name" value="RHOMBOID PROTEASE"/>
    <property type="match status" value="1"/>
</dbReference>
<feature type="domain" description="Peptidase S54 rhomboid" evidence="9">
    <location>
        <begin position="224"/>
        <end position="358"/>
    </location>
</feature>
<dbReference type="GO" id="GO:0016020">
    <property type="term" value="C:membrane"/>
    <property type="evidence" value="ECO:0007669"/>
    <property type="project" value="UniProtKB-SubCell"/>
</dbReference>
<name>A0A0Q3WX58_9BACI</name>
<dbReference type="InterPro" id="IPR019734">
    <property type="entry name" value="TPR_rpt"/>
</dbReference>
<dbReference type="SUPFAM" id="SSF48452">
    <property type="entry name" value="TPR-like"/>
    <property type="match status" value="1"/>
</dbReference>
<keyword evidence="11" id="KW-1185">Reference proteome</keyword>
<feature type="repeat" description="TPR" evidence="7">
    <location>
        <begin position="429"/>
        <end position="462"/>
    </location>
</feature>
<gene>
    <name evidence="10" type="ORF">AN964_08550</name>
</gene>
<dbReference type="Gene3D" id="1.25.40.10">
    <property type="entry name" value="Tetratricopeptide repeat domain"/>
    <property type="match status" value="1"/>
</dbReference>
<dbReference type="Proteomes" id="UP000051888">
    <property type="component" value="Unassembled WGS sequence"/>
</dbReference>
<accession>A0A0Q3WX58</accession>
<feature type="transmembrane region" description="Helical" evidence="8">
    <location>
        <begin position="233"/>
        <end position="253"/>
    </location>
</feature>
<proteinExistence type="inferred from homology"/>
<comment type="caution">
    <text evidence="10">The sequence shown here is derived from an EMBL/GenBank/DDBJ whole genome shotgun (WGS) entry which is preliminary data.</text>
</comment>
<evidence type="ECO:0000259" key="9">
    <source>
        <dbReference type="Pfam" id="PF01694"/>
    </source>
</evidence>
<keyword evidence="5 8" id="KW-1133">Transmembrane helix</keyword>
<evidence type="ECO:0000313" key="10">
    <source>
        <dbReference type="EMBL" id="KQL53541.1"/>
    </source>
</evidence>
<evidence type="ECO:0000256" key="8">
    <source>
        <dbReference type="SAM" id="Phobius"/>
    </source>
</evidence>
<dbReference type="RefSeq" id="WP_055739272.1">
    <property type="nucleotide sequence ID" value="NZ_JAAIWL010000011.1"/>
</dbReference>
<evidence type="ECO:0000256" key="2">
    <source>
        <dbReference type="ARBA" id="ARBA00009045"/>
    </source>
</evidence>
<dbReference type="Gene3D" id="1.20.1540.10">
    <property type="entry name" value="Rhomboid-like"/>
    <property type="match status" value="1"/>
</dbReference>
<evidence type="ECO:0000256" key="7">
    <source>
        <dbReference type="PROSITE-ProRule" id="PRU00339"/>
    </source>
</evidence>
<comment type="similarity">
    <text evidence="2">Belongs to the peptidase S54 family.</text>
</comment>
<feature type="transmembrane region" description="Helical" evidence="8">
    <location>
        <begin position="371"/>
        <end position="390"/>
    </location>
</feature>
<reference evidence="10 11" key="1">
    <citation type="submission" date="2015-09" db="EMBL/GenBank/DDBJ databases">
        <title>Genome sequencing project for genomic taxonomy and phylogenomics of Bacillus-like bacteria.</title>
        <authorList>
            <person name="Liu B."/>
            <person name="Wang J."/>
            <person name="Zhu Y."/>
            <person name="Liu G."/>
            <person name="Chen Q."/>
            <person name="Chen Z."/>
            <person name="Lan J."/>
            <person name="Che J."/>
            <person name="Ge C."/>
            <person name="Shi H."/>
            <person name="Pan Z."/>
            <person name="Liu X."/>
        </authorList>
    </citation>
    <scope>NUCLEOTIDE SEQUENCE [LARGE SCALE GENOMIC DNA]</scope>
    <source>
        <strain evidence="10 11">LMG 18435</strain>
    </source>
</reference>
<organism evidence="10 11">
    <name type="scientific">Heyndrickxia shackletonii</name>
    <dbReference type="NCBI Taxonomy" id="157838"/>
    <lineage>
        <taxon>Bacteria</taxon>
        <taxon>Bacillati</taxon>
        <taxon>Bacillota</taxon>
        <taxon>Bacilli</taxon>
        <taxon>Bacillales</taxon>
        <taxon>Bacillaceae</taxon>
        <taxon>Heyndrickxia</taxon>
    </lineage>
</organism>
<dbReference type="InterPro" id="IPR011990">
    <property type="entry name" value="TPR-like_helical_dom_sf"/>
</dbReference>
<dbReference type="PATRIC" id="fig|157838.3.peg.1875"/>
<feature type="transmembrane region" description="Helical" evidence="8">
    <location>
        <begin position="182"/>
        <end position="200"/>
    </location>
</feature>
<keyword evidence="6 8" id="KW-0472">Membrane</keyword>
<dbReference type="OrthoDB" id="9813074at2"/>
<dbReference type="InterPro" id="IPR022764">
    <property type="entry name" value="Peptidase_S54_rhomboid_dom"/>
</dbReference>
<dbReference type="SUPFAM" id="SSF144091">
    <property type="entry name" value="Rhomboid-like"/>
    <property type="match status" value="1"/>
</dbReference>
<keyword evidence="3 8" id="KW-0812">Transmembrane</keyword>
<keyword evidence="4" id="KW-0378">Hydrolase</keyword>
<feature type="transmembrane region" description="Helical" evidence="8">
    <location>
        <begin position="289"/>
        <end position="310"/>
    </location>
</feature>
<dbReference type="InterPro" id="IPR035952">
    <property type="entry name" value="Rhomboid-like_sf"/>
</dbReference>
<comment type="subcellular location">
    <subcellularLocation>
        <location evidence="1">Membrane</location>
        <topology evidence="1">Multi-pass membrane protein</topology>
    </subcellularLocation>
</comment>
<sequence length="509" mass="58061">MSGTQDFLFWRLAYFFIVEKKYRLIQISEDYREIWLEDTSNKNAQIIRMLRYDLDWGNWLKRDAEHTCIQAEKLRKHFMKRSLNVLNIYVSTYPPVDDYQSVLKSPLAINKGKTIVYNRLIESTDVENGIQQISNFVQQHISISLKDHYEEEDVQYLRDTVLTNAVSRTQEEQRLFDNGKPLFTYILLGIQIIVFLLLEITGGSSNIQNLIRFGAKYNPFIIEGQWWRFITPIFLHIGIIHLIMNSLALYYLGPTIERIYGRIRFLIIYLIAGFTGTLASFLFSSSVSAGASGAIFGCFGALLYLGAIYPKLFFRTMGTNVIVVIIINLVFGYSVSGIDNFGHIGGLVGGFLAAAIVHFPKKKRLTIQMGAFVLTLAISIGGLFIGYHGGNYSPPDVVNSVAQKQINEGNYDAAYELLNEYVSKRKGNADTYFQLSYVEIQLKKYSEAKEHLIQTIKMEPNLPNAHFNLALVYLYEGNKSAAKKEAEKAVKLTDDKKYKDLLNRINQIP</sequence>
<evidence type="ECO:0000256" key="6">
    <source>
        <dbReference type="ARBA" id="ARBA00023136"/>
    </source>
</evidence>
<feature type="transmembrane region" description="Helical" evidence="8">
    <location>
        <begin position="317"/>
        <end position="335"/>
    </location>
</feature>
<protein>
    <recommendedName>
        <fullName evidence="9">Peptidase S54 rhomboid domain-containing protein</fullName>
    </recommendedName>
</protein>
<dbReference type="STRING" id="157838.AN964_08550"/>
<evidence type="ECO:0000256" key="3">
    <source>
        <dbReference type="ARBA" id="ARBA00022692"/>
    </source>
</evidence>
<dbReference type="InterPro" id="IPR050925">
    <property type="entry name" value="Rhomboid_protease_S54"/>
</dbReference>
<evidence type="ECO:0000256" key="4">
    <source>
        <dbReference type="ARBA" id="ARBA00022801"/>
    </source>
</evidence>